<reference evidence="1" key="1">
    <citation type="journal article" date="2021" name="Proc. Natl. Acad. Sci. U.S.A.">
        <title>A Catalog of Tens of Thousands of Viruses from Human Metagenomes Reveals Hidden Associations with Chronic Diseases.</title>
        <authorList>
            <person name="Tisza M.J."/>
            <person name="Buck C.B."/>
        </authorList>
    </citation>
    <scope>NUCLEOTIDE SEQUENCE</scope>
    <source>
        <strain evidence="1">CtCsQ3</strain>
    </source>
</reference>
<dbReference type="EMBL" id="BK015823">
    <property type="protein sequence ID" value="DAE26881.1"/>
    <property type="molecule type" value="Genomic_DNA"/>
</dbReference>
<evidence type="ECO:0000313" key="1">
    <source>
        <dbReference type="EMBL" id="DAE26881.1"/>
    </source>
</evidence>
<sequence length="89" mass="10339">MTIYEKLDTLTAGEIRGNLEKFIFIYGEKTAKTLELEKIADFSFWDNGRSVIIYTGSQAVFDCNYDIFYGLKRLTTCYNKGGLFYEFNN</sequence>
<name>A0A8S5R740_9VIRU</name>
<protein>
    <submittedName>
        <fullName evidence="1">Uncharacterized protein</fullName>
    </submittedName>
</protein>
<proteinExistence type="predicted"/>
<accession>A0A8S5R740</accession>
<organism evidence="1">
    <name type="scientific">virus sp. ctCsQ3</name>
    <dbReference type="NCBI Taxonomy" id="2826794"/>
    <lineage>
        <taxon>Viruses</taxon>
    </lineage>
</organism>